<protein>
    <submittedName>
        <fullName evidence="1">Uncharacterized protein</fullName>
    </submittedName>
</protein>
<keyword evidence="2" id="KW-1185">Reference proteome</keyword>
<name>A0A1Q3B000_CEPFO</name>
<comment type="caution">
    <text evidence="1">The sequence shown here is derived from an EMBL/GenBank/DDBJ whole genome shotgun (WGS) entry which is preliminary data.</text>
</comment>
<gene>
    <name evidence="1" type="ORF">CFOL_v3_04863</name>
</gene>
<dbReference type="AlphaFoldDB" id="A0A1Q3B000"/>
<organism evidence="1 2">
    <name type="scientific">Cephalotus follicularis</name>
    <name type="common">Albany pitcher plant</name>
    <dbReference type="NCBI Taxonomy" id="3775"/>
    <lineage>
        <taxon>Eukaryota</taxon>
        <taxon>Viridiplantae</taxon>
        <taxon>Streptophyta</taxon>
        <taxon>Embryophyta</taxon>
        <taxon>Tracheophyta</taxon>
        <taxon>Spermatophyta</taxon>
        <taxon>Magnoliopsida</taxon>
        <taxon>eudicotyledons</taxon>
        <taxon>Gunneridae</taxon>
        <taxon>Pentapetalae</taxon>
        <taxon>rosids</taxon>
        <taxon>fabids</taxon>
        <taxon>Oxalidales</taxon>
        <taxon>Cephalotaceae</taxon>
        <taxon>Cephalotus</taxon>
    </lineage>
</organism>
<dbReference type="EMBL" id="BDDD01000196">
    <property type="protein sequence ID" value="GAV61336.1"/>
    <property type="molecule type" value="Genomic_DNA"/>
</dbReference>
<dbReference type="Proteomes" id="UP000187406">
    <property type="component" value="Unassembled WGS sequence"/>
</dbReference>
<dbReference type="PANTHER" id="PTHR31973">
    <property type="entry name" value="POLYPROTEIN, PUTATIVE-RELATED"/>
    <property type="match status" value="1"/>
</dbReference>
<dbReference type="OrthoDB" id="687700at2759"/>
<dbReference type="STRING" id="3775.A0A1Q3B000"/>
<proteinExistence type="predicted"/>
<evidence type="ECO:0000313" key="2">
    <source>
        <dbReference type="Proteomes" id="UP000187406"/>
    </source>
</evidence>
<dbReference type="InParanoid" id="A0A1Q3B000"/>
<reference evidence="2" key="1">
    <citation type="submission" date="2016-04" db="EMBL/GenBank/DDBJ databases">
        <title>Cephalotus genome sequencing.</title>
        <authorList>
            <person name="Fukushima K."/>
            <person name="Hasebe M."/>
            <person name="Fang X."/>
        </authorList>
    </citation>
    <scope>NUCLEOTIDE SEQUENCE [LARGE SCALE GENOMIC DNA]</scope>
    <source>
        <strain evidence="2">cv. St1</strain>
    </source>
</reference>
<sequence length="194" mass="22368">MVVNCFGDFPWRIYASVDGITETLQIESFNNEHTCHVTFKNHRVIAAYLVEFFREKIKAIPKLKSKKLKDLARADLKVEVSISMCKREKKNVVEEMKGNHKEDFARLWSYVAELRNINLGSTIILESERVTPEEGTVFTRFYICFVACKQGWLAGCRPIISLDGCFLKTMYKGELVVAAGRDGNNMMFPIAWQW</sequence>
<evidence type="ECO:0000313" key="1">
    <source>
        <dbReference type="EMBL" id="GAV61336.1"/>
    </source>
</evidence>
<dbReference type="PANTHER" id="PTHR31973:SF187">
    <property type="entry name" value="MUTATOR TRANSPOSASE MUDRA PROTEIN"/>
    <property type="match status" value="1"/>
</dbReference>
<accession>A0A1Q3B000</accession>